<evidence type="ECO:0000256" key="3">
    <source>
        <dbReference type="SAM" id="MobiDB-lite"/>
    </source>
</evidence>
<dbReference type="PANTHER" id="PTHR15427">
    <property type="entry name" value="EMILIN ELASTIN MICROFIBRIL INTERFACE-LOCATED PROTEIN ELASTIN MICROFIBRIL INTERFACER"/>
    <property type="match status" value="1"/>
</dbReference>
<reference evidence="5 6" key="1">
    <citation type="submission" date="2018-04" db="EMBL/GenBank/DDBJ databases">
        <title>The genome of golden apple snail Pomacea canaliculata provides insight into stress tolerance and invasive adaptation.</title>
        <authorList>
            <person name="Liu C."/>
            <person name="Liu B."/>
            <person name="Ren Y."/>
            <person name="Zhang Y."/>
            <person name="Wang H."/>
            <person name="Li S."/>
            <person name="Jiang F."/>
            <person name="Yin L."/>
            <person name="Zhang G."/>
            <person name="Qian W."/>
            <person name="Fan W."/>
        </authorList>
    </citation>
    <scope>NUCLEOTIDE SEQUENCE [LARGE SCALE GENOMIC DNA]</scope>
    <source>
        <strain evidence="5">SZHN2017</strain>
        <tissue evidence="5">Muscle</tissue>
    </source>
</reference>
<feature type="compositionally biased region" description="Basic and acidic residues" evidence="3">
    <location>
        <begin position="1"/>
        <end position="21"/>
    </location>
</feature>
<name>A0A2T7NDH7_POMCA</name>
<evidence type="ECO:0000259" key="4">
    <source>
        <dbReference type="PROSITE" id="PS50871"/>
    </source>
</evidence>
<feature type="region of interest" description="Disordered" evidence="3">
    <location>
        <begin position="1"/>
        <end position="23"/>
    </location>
</feature>
<keyword evidence="6" id="KW-1185">Reference proteome</keyword>
<dbReference type="InterPro" id="IPR008983">
    <property type="entry name" value="Tumour_necrosis_fac-like_dom"/>
</dbReference>
<dbReference type="PANTHER" id="PTHR15427:SF33">
    <property type="entry name" value="COLLAGEN IV NC1 DOMAIN-CONTAINING PROTEIN"/>
    <property type="match status" value="1"/>
</dbReference>
<dbReference type="Gene3D" id="2.60.120.40">
    <property type="match status" value="1"/>
</dbReference>
<evidence type="ECO:0000313" key="6">
    <source>
        <dbReference type="Proteomes" id="UP000245119"/>
    </source>
</evidence>
<comment type="subcellular location">
    <subcellularLocation>
        <location evidence="1">Secreted</location>
    </subcellularLocation>
</comment>
<gene>
    <name evidence="5" type="ORF">C0Q70_19711</name>
</gene>
<dbReference type="EMBL" id="PZQS01000013">
    <property type="protein sequence ID" value="PVD19226.1"/>
    <property type="molecule type" value="Genomic_DNA"/>
</dbReference>
<keyword evidence="2" id="KW-0964">Secreted</keyword>
<accession>A0A2T7NDH7</accession>
<dbReference type="Pfam" id="PF00386">
    <property type="entry name" value="C1q"/>
    <property type="match status" value="1"/>
</dbReference>
<evidence type="ECO:0000256" key="1">
    <source>
        <dbReference type="ARBA" id="ARBA00004613"/>
    </source>
</evidence>
<dbReference type="PROSITE" id="PS50871">
    <property type="entry name" value="C1Q"/>
    <property type="match status" value="1"/>
</dbReference>
<dbReference type="SUPFAM" id="SSF49842">
    <property type="entry name" value="TNF-like"/>
    <property type="match status" value="1"/>
</dbReference>
<dbReference type="InterPro" id="IPR050392">
    <property type="entry name" value="Collagen/C1q_domain"/>
</dbReference>
<dbReference type="GO" id="GO:0005581">
    <property type="term" value="C:collagen trimer"/>
    <property type="evidence" value="ECO:0007669"/>
    <property type="project" value="UniProtKB-KW"/>
</dbReference>
<organism evidence="5 6">
    <name type="scientific">Pomacea canaliculata</name>
    <name type="common">Golden apple snail</name>
    <dbReference type="NCBI Taxonomy" id="400727"/>
    <lineage>
        <taxon>Eukaryota</taxon>
        <taxon>Metazoa</taxon>
        <taxon>Spiralia</taxon>
        <taxon>Lophotrochozoa</taxon>
        <taxon>Mollusca</taxon>
        <taxon>Gastropoda</taxon>
        <taxon>Caenogastropoda</taxon>
        <taxon>Architaenioglossa</taxon>
        <taxon>Ampullarioidea</taxon>
        <taxon>Ampullariidae</taxon>
        <taxon>Pomacea</taxon>
    </lineage>
</organism>
<dbReference type="Proteomes" id="UP000245119">
    <property type="component" value="Linkage Group LG13"/>
</dbReference>
<dbReference type="OrthoDB" id="6099259at2759"/>
<evidence type="ECO:0000313" key="5">
    <source>
        <dbReference type="EMBL" id="PVD19226.1"/>
    </source>
</evidence>
<evidence type="ECO:0000256" key="2">
    <source>
        <dbReference type="ARBA" id="ARBA00022525"/>
    </source>
</evidence>
<comment type="caution">
    <text evidence="5">The sequence shown here is derived from an EMBL/GenBank/DDBJ whole genome shotgun (WGS) entry which is preliminary data.</text>
</comment>
<dbReference type="InterPro" id="IPR001073">
    <property type="entry name" value="C1q_dom"/>
</dbReference>
<sequence length="154" mass="17290">MMEKEEEKKEKKRGGHEEIKRKASFLGQLPTTTDGRTNVPNQVPIHFSEVFDLGDGFNPVTGVYTAKYSGVYVINFQMYPDFTNEDFQVDLKMNGNLLVRSRTTEVTTYAASVSSGVSVRVRAGDQLWVETSREGIYWGSVHSFLSITLVTPEA</sequence>
<feature type="domain" description="C1q" evidence="4">
    <location>
        <begin position="18"/>
        <end position="154"/>
    </location>
</feature>
<dbReference type="SMART" id="SM00110">
    <property type="entry name" value="C1Q"/>
    <property type="match status" value="1"/>
</dbReference>
<proteinExistence type="predicted"/>
<protein>
    <recommendedName>
        <fullName evidence="4">C1q domain-containing protein</fullName>
    </recommendedName>
</protein>
<dbReference type="AlphaFoldDB" id="A0A2T7NDH7"/>